<dbReference type="EMBL" id="CP155573">
    <property type="protein sequence ID" value="XFO66259.1"/>
    <property type="molecule type" value="Genomic_DNA"/>
</dbReference>
<dbReference type="PANTHER" id="PTHR43308">
    <property type="entry name" value="OUTER MEMBRANE PROTEIN ALPHA-RELATED"/>
    <property type="match status" value="1"/>
</dbReference>
<name>A0ABZ3IKS2_9FIRM</name>
<feature type="chain" id="PRO_5046056942" description="SLH domain-containing protein" evidence="1">
    <location>
        <begin position="24"/>
        <end position="451"/>
    </location>
</feature>
<accession>A0ABZ3IKS2</accession>
<dbReference type="InterPro" id="IPR051465">
    <property type="entry name" value="Cell_Envelope_Struct_Comp"/>
</dbReference>
<dbReference type="InterPro" id="IPR001119">
    <property type="entry name" value="SLH_dom"/>
</dbReference>
<dbReference type="Pfam" id="PF00395">
    <property type="entry name" value="SLH"/>
    <property type="match status" value="1"/>
</dbReference>
<sequence length="451" mass="49790">MKKTTVLILTLVFIMGVFGTAAAANVSIFTDVTPDHWSYYAINKLYKDGIITGYGDGTFHGDRNITRYEMATMVASAMTKMDKADPENKALIQKLETEYAGELEQIGARLTKVENTINKFSITGNIRVSFGHVKDTVENNAKKVEGSIWSSRILVNVTDKIDENTTAYMRLGARDCWGADDLSVTSSWGPEIPYVNIDQYGIKYTKNGWDYTLGKQGLTMGQGLLISTGSDAEWSNQFVGLTARGKIGAVNTTVALGNTTDASHLDYYGNARATWMGVDMSAPLGHNVTLGGTYLSHKAQKPDTVNPNWAQSLQAEDMWGVNTSIKVAPHFSLNGEYVKSSYKDDNQAYTIGALYNKGKDTLMVSYSDVERNAIDPYNSLGSALCSLSGGEGFFHTDWWTASMMKNYTATRYYYAHQMNKNVYYDIFVINAKVPNSSGNDLEVFGGINYNF</sequence>
<protein>
    <recommendedName>
        <fullName evidence="2">SLH domain-containing protein</fullName>
    </recommendedName>
</protein>
<dbReference type="Proteomes" id="UP000216752">
    <property type="component" value="Chromosome"/>
</dbReference>
<evidence type="ECO:0000313" key="4">
    <source>
        <dbReference type="Proteomes" id="UP000216752"/>
    </source>
</evidence>
<dbReference type="SUPFAM" id="SSF56935">
    <property type="entry name" value="Porins"/>
    <property type="match status" value="1"/>
</dbReference>
<dbReference type="PROSITE" id="PS51272">
    <property type="entry name" value="SLH"/>
    <property type="match status" value="1"/>
</dbReference>
<keyword evidence="1" id="KW-0732">Signal</keyword>
<reference evidence="3" key="1">
    <citation type="submission" date="2024-05" db="EMBL/GenBank/DDBJ databases">
        <title>Isolation and characterization of Sporomusa carbonis sp. nov., a carboxydotrophic hydrogenogen in the genus of Sporomusa isolated from a charcoal burning pile.</title>
        <authorList>
            <person name="Boeer T."/>
            <person name="Rosenbaum F."/>
            <person name="Eysell L."/>
            <person name="Mueller V."/>
            <person name="Daniel R."/>
            <person name="Poehlein A."/>
        </authorList>
    </citation>
    <scope>NUCLEOTIDE SEQUENCE [LARGE SCALE GENOMIC DNA]</scope>
    <source>
        <strain evidence="3">DSM 10669</strain>
    </source>
</reference>
<feature type="signal peptide" evidence="1">
    <location>
        <begin position="1"/>
        <end position="23"/>
    </location>
</feature>
<feature type="domain" description="SLH" evidence="2">
    <location>
        <begin position="25"/>
        <end position="88"/>
    </location>
</feature>
<dbReference type="RefSeq" id="WP_169718007.1">
    <property type="nucleotide sequence ID" value="NZ_CP155573.1"/>
</dbReference>
<gene>
    <name evidence="3" type="ORF">SPSIL_024090</name>
</gene>
<organism evidence="3 4">
    <name type="scientific">Sporomusa silvacetica DSM 10669</name>
    <dbReference type="NCBI Taxonomy" id="1123289"/>
    <lineage>
        <taxon>Bacteria</taxon>
        <taxon>Bacillati</taxon>
        <taxon>Bacillota</taxon>
        <taxon>Negativicutes</taxon>
        <taxon>Selenomonadales</taxon>
        <taxon>Sporomusaceae</taxon>
        <taxon>Sporomusa</taxon>
    </lineage>
</organism>
<proteinExistence type="predicted"/>
<dbReference type="PANTHER" id="PTHR43308:SF1">
    <property type="entry name" value="OUTER MEMBRANE PROTEIN ALPHA"/>
    <property type="match status" value="1"/>
</dbReference>
<evidence type="ECO:0000313" key="3">
    <source>
        <dbReference type="EMBL" id="XFO66259.1"/>
    </source>
</evidence>
<evidence type="ECO:0000256" key="1">
    <source>
        <dbReference type="SAM" id="SignalP"/>
    </source>
</evidence>
<evidence type="ECO:0000259" key="2">
    <source>
        <dbReference type="PROSITE" id="PS51272"/>
    </source>
</evidence>
<keyword evidence="4" id="KW-1185">Reference proteome</keyword>